<dbReference type="InterPro" id="IPR001128">
    <property type="entry name" value="Cyt_P450"/>
</dbReference>
<comment type="caution">
    <text evidence="8">The sequence shown here is derived from an EMBL/GenBank/DDBJ whole genome shotgun (WGS) entry which is preliminary data.</text>
</comment>
<organism evidence="8 9">
    <name type="scientific">Coprinellus micaceus</name>
    <name type="common">Glistening ink-cap mushroom</name>
    <name type="synonym">Coprinus micaceus</name>
    <dbReference type="NCBI Taxonomy" id="71717"/>
    <lineage>
        <taxon>Eukaryota</taxon>
        <taxon>Fungi</taxon>
        <taxon>Dikarya</taxon>
        <taxon>Basidiomycota</taxon>
        <taxon>Agaricomycotina</taxon>
        <taxon>Agaricomycetes</taxon>
        <taxon>Agaricomycetidae</taxon>
        <taxon>Agaricales</taxon>
        <taxon>Agaricineae</taxon>
        <taxon>Psathyrellaceae</taxon>
        <taxon>Coprinellus</taxon>
    </lineage>
</organism>
<evidence type="ECO:0000313" key="9">
    <source>
        <dbReference type="Proteomes" id="UP000298030"/>
    </source>
</evidence>
<dbReference type="STRING" id="71717.A0A4Y7TG05"/>
<dbReference type="PROSITE" id="PS00086">
    <property type="entry name" value="CYTOCHROME_P450"/>
    <property type="match status" value="1"/>
</dbReference>
<dbReference type="OrthoDB" id="1844152at2759"/>
<dbReference type="Pfam" id="PF00067">
    <property type="entry name" value="p450"/>
    <property type="match status" value="1"/>
</dbReference>
<evidence type="ECO:0000256" key="1">
    <source>
        <dbReference type="ARBA" id="ARBA00001971"/>
    </source>
</evidence>
<dbReference type="InterPro" id="IPR002401">
    <property type="entry name" value="Cyt_P450_E_grp-I"/>
</dbReference>
<comment type="similarity">
    <text evidence="2 7">Belongs to the cytochrome P450 family.</text>
</comment>
<keyword evidence="3 6" id="KW-0479">Metal-binding</keyword>
<dbReference type="Proteomes" id="UP000298030">
    <property type="component" value="Unassembled WGS sequence"/>
</dbReference>
<feature type="binding site" description="axial binding residue" evidence="6">
    <location>
        <position position="435"/>
    </location>
    <ligand>
        <name>heme</name>
        <dbReference type="ChEBI" id="CHEBI:30413"/>
    </ligand>
    <ligandPart>
        <name>Fe</name>
        <dbReference type="ChEBI" id="CHEBI:18248"/>
    </ligandPart>
</feature>
<dbReference type="GO" id="GO:0016705">
    <property type="term" value="F:oxidoreductase activity, acting on paired donors, with incorporation or reduction of molecular oxygen"/>
    <property type="evidence" value="ECO:0007669"/>
    <property type="project" value="InterPro"/>
</dbReference>
<evidence type="ECO:0000256" key="2">
    <source>
        <dbReference type="ARBA" id="ARBA00010617"/>
    </source>
</evidence>
<keyword evidence="4 7" id="KW-0560">Oxidoreductase</keyword>
<dbReference type="Gene3D" id="1.10.630.10">
    <property type="entry name" value="Cytochrome P450"/>
    <property type="match status" value="1"/>
</dbReference>
<sequence>MSDFTLNGSAVGALALSCAYLLVHTVGETRKLAHIPSVGFNGPLLSYISALQLLWDPPGYLRRAWRTIPPSTHFVKVPGFSRWVVVGTRPEHYKEIAGAPDHQITLRMAVEEFLQARYTMFDSEIGDNGHVAPIREKLNRSLSDLVPEVYDEAKFVFHDEFPLVDERPFVAFPTIVKIIARTSNRILVGLPLCRNPEYIDTCINYAVVVFVMSHILCFIPPFLRSFVNWLVSPVPSRVKKMTGFLQPLIDTRRKAVEDEGEGYEQPASWRKSTGKGDRDIVLRTMSVNFGSIHTTSLSFTHGLFSLLSQPQHIDTIREEVEQCIQDEGWTRAANGQHAVLGQLLEGNAEIRSAGRPHPSLKVQLVSGQRMVMVDCTLSGVFLPKGTMLGTNAIEAQFDEDVFGENALEFDPYRFKIQLPTSTLHTLTFGYGKHACPGRFFAAQEMKLLVAYFLIHYDLKLENPDGKRPKNLWLNAFNMPSSNARVLMRKRKGVAL</sequence>
<gene>
    <name evidence="8" type="ORF">FA13DRAFT_1730859</name>
</gene>
<keyword evidence="6 7" id="KW-0349">Heme</keyword>
<evidence type="ECO:0000313" key="8">
    <source>
        <dbReference type="EMBL" id="TEB33115.1"/>
    </source>
</evidence>
<dbReference type="GO" id="GO:0005506">
    <property type="term" value="F:iron ion binding"/>
    <property type="evidence" value="ECO:0007669"/>
    <property type="project" value="InterPro"/>
</dbReference>
<evidence type="ECO:0000256" key="6">
    <source>
        <dbReference type="PIRSR" id="PIRSR602401-1"/>
    </source>
</evidence>
<dbReference type="GO" id="GO:0004497">
    <property type="term" value="F:monooxygenase activity"/>
    <property type="evidence" value="ECO:0007669"/>
    <property type="project" value="UniProtKB-KW"/>
</dbReference>
<dbReference type="PRINTS" id="PR00463">
    <property type="entry name" value="EP450I"/>
</dbReference>
<accession>A0A4Y7TG05</accession>
<proteinExistence type="inferred from homology"/>
<evidence type="ECO:0000256" key="3">
    <source>
        <dbReference type="ARBA" id="ARBA00022723"/>
    </source>
</evidence>
<keyword evidence="7" id="KW-0503">Monooxygenase</keyword>
<dbReference type="InterPro" id="IPR017972">
    <property type="entry name" value="Cyt_P450_CS"/>
</dbReference>
<dbReference type="AlphaFoldDB" id="A0A4Y7TG05"/>
<dbReference type="InterPro" id="IPR036396">
    <property type="entry name" value="Cyt_P450_sf"/>
</dbReference>
<dbReference type="PANTHER" id="PTHR46206">
    <property type="entry name" value="CYTOCHROME P450"/>
    <property type="match status" value="1"/>
</dbReference>
<evidence type="ECO:0000256" key="5">
    <source>
        <dbReference type="ARBA" id="ARBA00023004"/>
    </source>
</evidence>
<protein>
    <submittedName>
        <fullName evidence="8">Cytochrome P450</fullName>
    </submittedName>
</protein>
<dbReference type="CDD" id="cd11041">
    <property type="entry name" value="CYP503A1-like"/>
    <property type="match status" value="1"/>
</dbReference>
<dbReference type="GO" id="GO:0020037">
    <property type="term" value="F:heme binding"/>
    <property type="evidence" value="ECO:0007669"/>
    <property type="project" value="InterPro"/>
</dbReference>
<evidence type="ECO:0000256" key="7">
    <source>
        <dbReference type="RuleBase" id="RU000461"/>
    </source>
</evidence>
<evidence type="ECO:0000256" key="4">
    <source>
        <dbReference type="ARBA" id="ARBA00023002"/>
    </source>
</evidence>
<comment type="cofactor">
    <cofactor evidence="1 6">
        <name>heme</name>
        <dbReference type="ChEBI" id="CHEBI:30413"/>
    </cofactor>
</comment>
<keyword evidence="9" id="KW-1185">Reference proteome</keyword>
<dbReference type="SUPFAM" id="SSF48264">
    <property type="entry name" value="Cytochrome P450"/>
    <property type="match status" value="1"/>
</dbReference>
<name>A0A4Y7TG05_COPMI</name>
<keyword evidence="5 6" id="KW-0408">Iron</keyword>
<dbReference type="EMBL" id="QPFP01000013">
    <property type="protein sequence ID" value="TEB33115.1"/>
    <property type="molecule type" value="Genomic_DNA"/>
</dbReference>
<reference evidence="8 9" key="1">
    <citation type="journal article" date="2019" name="Nat. Ecol. Evol.">
        <title>Megaphylogeny resolves global patterns of mushroom evolution.</title>
        <authorList>
            <person name="Varga T."/>
            <person name="Krizsan K."/>
            <person name="Foldi C."/>
            <person name="Dima B."/>
            <person name="Sanchez-Garcia M."/>
            <person name="Sanchez-Ramirez S."/>
            <person name="Szollosi G.J."/>
            <person name="Szarkandi J.G."/>
            <person name="Papp V."/>
            <person name="Albert L."/>
            <person name="Andreopoulos W."/>
            <person name="Angelini C."/>
            <person name="Antonin V."/>
            <person name="Barry K.W."/>
            <person name="Bougher N.L."/>
            <person name="Buchanan P."/>
            <person name="Buyck B."/>
            <person name="Bense V."/>
            <person name="Catcheside P."/>
            <person name="Chovatia M."/>
            <person name="Cooper J."/>
            <person name="Damon W."/>
            <person name="Desjardin D."/>
            <person name="Finy P."/>
            <person name="Geml J."/>
            <person name="Haridas S."/>
            <person name="Hughes K."/>
            <person name="Justo A."/>
            <person name="Karasinski D."/>
            <person name="Kautmanova I."/>
            <person name="Kiss B."/>
            <person name="Kocsube S."/>
            <person name="Kotiranta H."/>
            <person name="LaButti K.M."/>
            <person name="Lechner B.E."/>
            <person name="Liimatainen K."/>
            <person name="Lipzen A."/>
            <person name="Lukacs Z."/>
            <person name="Mihaltcheva S."/>
            <person name="Morgado L.N."/>
            <person name="Niskanen T."/>
            <person name="Noordeloos M.E."/>
            <person name="Ohm R.A."/>
            <person name="Ortiz-Santana B."/>
            <person name="Ovrebo C."/>
            <person name="Racz N."/>
            <person name="Riley R."/>
            <person name="Savchenko A."/>
            <person name="Shiryaev A."/>
            <person name="Soop K."/>
            <person name="Spirin V."/>
            <person name="Szebenyi C."/>
            <person name="Tomsovsky M."/>
            <person name="Tulloss R.E."/>
            <person name="Uehling J."/>
            <person name="Grigoriev I.V."/>
            <person name="Vagvolgyi C."/>
            <person name="Papp T."/>
            <person name="Martin F.M."/>
            <person name="Miettinen O."/>
            <person name="Hibbett D.S."/>
            <person name="Nagy L.G."/>
        </authorList>
    </citation>
    <scope>NUCLEOTIDE SEQUENCE [LARGE SCALE GENOMIC DNA]</scope>
    <source>
        <strain evidence="8 9">FP101781</strain>
    </source>
</reference>